<dbReference type="NCBIfam" id="NF033746">
    <property type="entry name" value="class_D_sortase"/>
    <property type="match status" value="1"/>
</dbReference>
<name>A0A024QAP4_9BACI</name>
<evidence type="ECO:0000313" key="4">
    <source>
        <dbReference type="Proteomes" id="UP000028875"/>
    </source>
</evidence>
<dbReference type="Gene3D" id="2.40.260.10">
    <property type="entry name" value="Sortase"/>
    <property type="match status" value="1"/>
</dbReference>
<feature type="active site" description="Proton donor/acceptor" evidence="2">
    <location>
        <position position="115"/>
    </location>
</feature>
<proteinExistence type="predicted"/>
<evidence type="ECO:0000313" key="3">
    <source>
        <dbReference type="EMBL" id="CDQ38981.1"/>
    </source>
</evidence>
<dbReference type="EMBL" id="CCDP010000001">
    <property type="protein sequence ID" value="CDQ38981.1"/>
    <property type="molecule type" value="Genomic_DNA"/>
</dbReference>
<dbReference type="Proteomes" id="UP000028875">
    <property type="component" value="Unassembled WGS sequence"/>
</dbReference>
<evidence type="ECO:0000256" key="1">
    <source>
        <dbReference type="ARBA" id="ARBA00022801"/>
    </source>
</evidence>
<sequence>MKKFALLLISIGFVFLCFGGYQWYTTEKQQEASLTKAKDLVKQPNSSTTSLEKDNIKKAFTPAKGETAGILHIPKLEADLPIVEGTDEDELEKGVGHYEGTAYPKQKDQIVLSGHRDTVFRRMGELTVGDHLTIQVPYGDFTYRITDTKVVDADNRSIIMSTAPKEVLTLTTCYPFSYVGNAPDRYIITAIPINN</sequence>
<dbReference type="InterPro" id="IPR041999">
    <property type="entry name" value="Sortase_D_1"/>
</dbReference>
<protein>
    <submittedName>
        <fullName evidence="3">Sortase</fullName>
    </submittedName>
</protein>
<dbReference type="STRING" id="1462526.BN990_01261"/>
<comment type="caution">
    <text evidence="3">The sequence shown here is derived from an EMBL/GenBank/DDBJ whole genome shotgun (WGS) entry which is preliminary data.</text>
</comment>
<accession>A0A024QAP4</accession>
<dbReference type="Pfam" id="PF04203">
    <property type="entry name" value="Sortase"/>
    <property type="match status" value="1"/>
</dbReference>
<dbReference type="InterPro" id="IPR053525">
    <property type="entry name" value="Sortase_D"/>
</dbReference>
<dbReference type="InterPro" id="IPR023365">
    <property type="entry name" value="Sortase_dom-sf"/>
</dbReference>
<feature type="active site" description="Acyl-thioester intermediate" evidence="2">
    <location>
        <position position="173"/>
    </location>
</feature>
<organism evidence="3 4">
    <name type="scientific">Virgibacillus massiliensis</name>
    <dbReference type="NCBI Taxonomy" id="1462526"/>
    <lineage>
        <taxon>Bacteria</taxon>
        <taxon>Bacillati</taxon>
        <taxon>Bacillota</taxon>
        <taxon>Bacilli</taxon>
        <taxon>Bacillales</taxon>
        <taxon>Bacillaceae</taxon>
        <taxon>Virgibacillus</taxon>
    </lineage>
</organism>
<dbReference type="GO" id="GO:0016787">
    <property type="term" value="F:hydrolase activity"/>
    <property type="evidence" value="ECO:0007669"/>
    <property type="project" value="UniProtKB-KW"/>
</dbReference>
<dbReference type="NCBIfam" id="TIGR01076">
    <property type="entry name" value="sortase_fam"/>
    <property type="match status" value="1"/>
</dbReference>
<dbReference type="RefSeq" id="WP_021289130.1">
    <property type="nucleotide sequence ID" value="NZ_BNER01000003.1"/>
</dbReference>
<reference evidence="4" key="2">
    <citation type="submission" date="2014-05" db="EMBL/GenBank/DDBJ databases">
        <title>Draft genome sequence of Virgibacillus massiliensis Vm-5.</title>
        <authorList>
            <person name="Khelaifia S."/>
            <person name="Croce O."/>
            <person name="Lagier J.C."/>
            <person name="Raoult D."/>
        </authorList>
    </citation>
    <scope>NUCLEOTIDE SEQUENCE [LARGE SCALE GENOMIC DNA]</scope>
    <source>
        <strain evidence="4">Vm-5</strain>
    </source>
</reference>
<keyword evidence="1" id="KW-0378">Hydrolase</keyword>
<dbReference type="AlphaFoldDB" id="A0A024QAP4"/>
<dbReference type="CDD" id="cd05828">
    <property type="entry name" value="Sortase_D_1"/>
    <property type="match status" value="1"/>
</dbReference>
<evidence type="ECO:0000256" key="2">
    <source>
        <dbReference type="PIRSR" id="PIRSR605754-1"/>
    </source>
</evidence>
<keyword evidence="4" id="KW-1185">Reference proteome</keyword>
<dbReference type="OrthoDB" id="165822at2"/>
<dbReference type="InterPro" id="IPR005754">
    <property type="entry name" value="Sortase"/>
</dbReference>
<dbReference type="eggNOG" id="COG3764">
    <property type="taxonomic scope" value="Bacteria"/>
</dbReference>
<reference evidence="3 4" key="1">
    <citation type="submission" date="2014-03" db="EMBL/GenBank/DDBJ databases">
        <authorList>
            <person name="Urmite Genomes U."/>
        </authorList>
    </citation>
    <scope>NUCLEOTIDE SEQUENCE [LARGE SCALE GENOMIC DNA]</scope>
    <source>
        <strain evidence="3 4">Vm-5</strain>
    </source>
</reference>
<gene>
    <name evidence="3" type="ORF">BN990_01261</name>
</gene>
<dbReference type="SUPFAM" id="SSF63817">
    <property type="entry name" value="Sortase"/>
    <property type="match status" value="1"/>
</dbReference>